<accession>A0ABV4SF05</accession>
<dbReference type="Pfam" id="PF17101">
    <property type="entry name" value="Stealth_CR1"/>
    <property type="match status" value="1"/>
</dbReference>
<feature type="domain" description="Stealth protein CR3 conserved region 3" evidence="7">
    <location>
        <begin position="816"/>
        <end position="862"/>
    </location>
</feature>
<dbReference type="Pfam" id="PF00534">
    <property type="entry name" value="Glycos_transf_1"/>
    <property type="match status" value="1"/>
</dbReference>
<keyword evidence="2" id="KW-0808">Transferase</keyword>
<evidence type="ECO:0000259" key="8">
    <source>
        <dbReference type="Pfam" id="PF17103"/>
    </source>
</evidence>
<dbReference type="InterPro" id="IPR031357">
    <property type="entry name" value="Stealth_CR3"/>
</dbReference>
<comment type="caution">
    <text evidence="9">The sequence shown here is derived from an EMBL/GenBank/DDBJ whole genome shotgun (WGS) entry which is preliminary data.</text>
</comment>
<dbReference type="InterPro" id="IPR021520">
    <property type="entry name" value="Stealth_CR2"/>
</dbReference>
<dbReference type="EMBL" id="JBGOSP010000003">
    <property type="protein sequence ID" value="MFA3836179.1"/>
    <property type="molecule type" value="Genomic_DNA"/>
</dbReference>
<evidence type="ECO:0000259" key="7">
    <source>
        <dbReference type="Pfam" id="PF17102"/>
    </source>
</evidence>
<feature type="domain" description="Glycosyl transferase family 1" evidence="4">
    <location>
        <begin position="207"/>
        <end position="361"/>
    </location>
</feature>
<proteinExistence type="inferred from homology"/>
<dbReference type="Pfam" id="PF17102">
    <property type="entry name" value="Stealth_CR3"/>
    <property type="match status" value="1"/>
</dbReference>
<evidence type="ECO:0000259" key="4">
    <source>
        <dbReference type="Pfam" id="PF00534"/>
    </source>
</evidence>
<organism evidence="9 10">
    <name type="scientific">Streptomyces aureus</name>
    <dbReference type="NCBI Taxonomy" id="193461"/>
    <lineage>
        <taxon>Bacteria</taxon>
        <taxon>Bacillati</taxon>
        <taxon>Actinomycetota</taxon>
        <taxon>Actinomycetes</taxon>
        <taxon>Kitasatosporales</taxon>
        <taxon>Streptomycetaceae</taxon>
        <taxon>Streptomyces</taxon>
    </lineage>
</organism>
<dbReference type="Pfam" id="PF17103">
    <property type="entry name" value="Stealth_CR4"/>
    <property type="match status" value="1"/>
</dbReference>
<dbReference type="InterPro" id="IPR031356">
    <property type="entry name" value="Stealth_CR4"/>
</dbReference>
<evidence type="ECO:0000256" key="2">
    <source>
        <dbReference type="ARBA" id="ARBA00022679"/>
    </source>
</evidence>
<dbReference type="Gene3D" id="3.40.50.2000">
    <property type="entry name" value="Glycogen Phosphorylase B"/>
    <property type="match status" value="1"/>
</dbReference>
<feature type="domain" description="Stealth protein CR4 conserved region 4" evidence="8">
    <location>
        <begin position="891"/>
        <end position="945"/>
    </location>
</feature>
<name>A0ABV4SF05_9ACTN</name>
<protein>
    <submittedName>
        <fullName evidence="9">Stealth conserved region 3 domain-containing protein</fullName>
    </submittedName>
</protein>
<evidence type="ECO:0000259" key="6">
    <source>
        <dbReference type="Pfam" id="PF17101"/>
    </source>
</evidence>
<dbReference type="InterPro" id="IPR031358">
    <property type="entry name" value="Stealth_CR1"/>
</dbReference>
<evidence type="ECO:0000256" key="1">
    <source>
        <dbReference type="ARBA" id="ARBA00007583"/>
    </source>
</evidence>
<dbReference type="PANTHER" id="PTHR24045">
    <property type="match status" value="1"/>
</dbReference>
<feature type="domain" description="Stealth protein CR2 conserved region 2" evidence="5">
    <location>
        <begin position="665"/>
        <end position="770"/>
    </location>
</feature>
<dbReference type="InterPro" id="IPR001296">
    <property type="entry name" value="Glyco_trans_1"/>
</dbReference>
<feature type="domain" description="Stealth protein CR1 conserved region 1" evidence="6">
    <location>
        <begin position="625"/>
        <end position="651"/>
    </location>
</feature>
<keyword evidence="3" id="KW-0270">Exopolysaccharide synthesis</keyword>
<evidence type="ECO:0000313" key="9">
    <source>
        <dbReference type="EMBL" id="MFA3836179.1"/>
    </source>
</evidence>
<evidence type="ECO:0000256" key="3">
    <source>
        <dbReference type="ARBA" id="ARBA00023169"/>
    </source>
</evidence>
<dbReference type="SUPFAM" id="SSF53756">
    <property type="entry name" value="UDP-Glycosyltransferase/glycogen phosphorylase"/>
    <property type="match status" value="1"/>
</dbReference>
<dbReference type="RefSeq" id="WP_372562035.1">
    <property type="nucleotide sequence ID" value="NZ_JBGOSP010000003.1"/>
</dbReference>
<dbReference type="Proteomes" id="UP001571476">
    <property type="component" value="Unassembled WGS sequence"/>
</dbReference>
<evidence type="ECO:0000313" key="10">
    <source>
        <dbReference type="Proteomes" id="UP001571476"/>
    </source>
</evidence>
<sequence>MKIAFLVARADVMSDAERAVFQHASGLADRHEVRVISVFKARRRRFAPPDERVAVQFLVEAAESVHRPVRRSGPDAATGAALAALPSEVVERRWDGQYHRLADIELELALQDIDADIVVPTSPALLAYVARFVPARVMTVHHEQQAVESGGVEREPLALYGARCDALTFSGARSEHWFVETFGPGAARLAHLPTILPAGFRPRSTLETRMVTMASRLEKDSGVGDALTAWAAVVPYHPTWSLRILGDGPYGGALRRQRDQLGLQGRVQFIGEAPYLSEEWAKASIGLSTAHQEAVGLSLMEAHAAGVPVVSYDAPGVARDVVIEGQTGLLVTPQDTEALASVLLALIEQQEMRWSMGQNAAASASRFRPADAWEPLLAALRTDLASGRREVMKAERVAAYALHCGIDGKGRPAAAAPPSTRHSHKLATAEDRILQGGAGLVRDGGQICQVIDTATPFDVMQGNLATAADALEQGGVPYFVTRTSKVRHSIAVFAGQREAALKALAESCRGKPVYMALLNDSDSAMTTTLASLAGDHLSTPCAGVRIYQNVVTPARTLRLGAAYGCTVTFWEDDPEEPDHIVSPMRTLIGSRLPREALTRVPTVLGGRRYPTITAFNQTLHHDVAFPVDAVYTWVDGSDVAWLERKNAVLAAKGMDTEDAAASAARFRNRDELRYSLRSLDMYAPWIRNIYIVTDRQTPAWLDVNHPRVRVVDHSEIFGNEGALPTYNSHAIESRLHHIADLSEQFLYFNDDVFVAKPIQPGLFFLGNGQSKHFMSSNAIPMSPVSLADEYSRSAAKNNRELVTWAFGRTLVNSFIHAPHPLRRSVMYDLERNFPDHMRATAASQLRDRGDVSVASSLHHYFGYYTGRSVPGSISSGFVNVGISEQVKKLNHILAARSNDVFCLNDFHDGDVSEDEQDATLAAFLPSYFPIASQFEAGSARNQLFRAGRLPGWPL</sequence>
<dbReference type="Pfam" id="PF11380">
    <property type="entry name" value="Stealth_CR2"/>
    <property type="match status" value="1"/>
</dbReference>
<keyword evidence="10" id="KW-1185">Reference proteome</keyword>
<dbReference type="PANTHER" id="PTHR24045:SF0">
    <property type="entry name" value="N-ACETYLGLUCOSAMINE-1-PHOSPHOTRANSFERASE SUBUNITS ALPHA_BETA"/>
    <property type="match status" value="1"/>
</dbReference>
<evidence type="ECO:0000259" key="5">
    <source>
        <dbReference type="Pfam" id="PF11380"/>
    </source>
</evidence>
<comment type="similarity">
    <text evidence="1">Belongs to the stealth family.</text>
</comment>
<reference evidence="9 10" key="1">
    <citation type="submission" date="2024-08" db="EMBL/GenBank/DDBJ databases">
        <title>Genome sequence of Streptomyces aureus CACIA-1.46HGO.</title>
        <authorList>
            <person name="Evangelista-Martinez Z."/>
        </authorList>
    </citation>
    <scope>NUCLEOTIDE SEQUENCE [LARGE SCALE GENOMIC DNA]</scope>
    <source>
        <strain evidence="9 10">CACIA-1.46HGO</strain>
    </source>
</reference>
<gene>
    <name evidence="9" type="ORF">ACEG43_08310</name>
</gene>
<dbReference type="InterPro" id="IPR047141">
    <property type="entry name" value="Stealth"/>
</dbReference>